<dbReference type="GO" id="GO:0009245">
    <property type="term" value="P:lipid A biosynthetic process"/>
    <property type="evidence" value="ECO:0007669"/>
    <property type="project" value="TreeGrafter"/>
</dbReference>
<dbReference type="SUPFAM" id="SSF53756">
    <property type="entry name" value="UDP-Glycosyltransferase/glycogen phosphorylase"/>
    <property type="match status" value="1"/>
</dbReference>
<dbReference type="Gene3D" id="3.40.50.2000">
    <property type="entry name" value="Glycogen Phosphorylase B"/>
    <property type="match status" value="1"/>
</dbReference>
<dbReference type="InterPro" id="IPR007507">
    <property type="entry name" value="Glycos_transf_N"/>
</dbReference>
<dbReference type="OrthoDB" id="9810098at2"/>
<dbReference type="PANTHER" id="PTHR42755">
    <property type="entry name" value="3-DEOXY-MANNO-OCTULOSONATE CYTIDYLYLTRANSFERASE"/>
    <property type="match status" value="1"/>
</dbReference>
<dbReference type="InterPro" id="IPR039901">
    <property type="entry name" value="Kdotransferase"/>
</dbReference>
<dbReference type="GO" id="GO:0005886">
    <property type="term" value="C:plasma membrane"/>
    <property type="evidence" value="ECO:0007669"/>
    <property type="project" value="UniProtKB-SubCell"/>
</dbReference>
<organism evidence="11 12">
    <name type="scientific">Leptospirillum ferriphilum YSK</name>
    <dbReference type="NCBI Taxonomy" id="1441628"/>
    <lineage>
        <taxon>Bacteria</taxon>
        <taxon>Pseudomonadati</taxon>
        <taxon>Nitrospirota</taxon>
        <taxon>Nitrospiria</taxon>
        <taxon>Nitrospirales</taxon>
        <taxon>Nitrospiraceae</taxon>
        <taxon>Leptospirillum</taxon>
    </lineage>
</organism>
<dbReference type="RefSeq" id="WP_038505222.1">
    <property type="nucleotide sequence ID" value="NZ_CP007243.1"/>
</dbReference>
<dbReference type="GO" id="GO:0043842">
    <property type="term" value="F:Kdo transferase activity"/>
    <property type="evidence" value="ECO:0007669"/>
    <property type="project" value="UniProtKB-EC"/>
</dbReference>
<evidence type="ECO:0000256" key="8">
    <source>
        <dbReference type="PIRSR" id="PIRSR639901-2"/>
    </source>
</evidence>
<evidence type="ECO:0000313" key="12">
    <source>
        <dbReference type="Proteomes" id="UP000027059"/>
    </source>
</evidence>
<evidence type="ECO:0000256" key="6">
    <source>
        <dbReference type="ARBA" id="ARBA00049183"/>
    </source>
</evidence>
<keyword evidence="9" id="KW-1003">Cell membrane</keyword>
<evidence type="ECO:0000256" key="5">
    <source>
        <dbReference type="ARBA" id="ARBA00031445"/>
    </source>
</evidence>
<evidence type="ECO:0000256" key="7">
    <source>
        <dbReference type="PIRSR" id="PIRSR639901-1"/>
    </source>
</evidence>
<comment type="similarity">
    <text evidence="9">Belongs to the glycosyltransferase group 1 family.</text>
</comment>
<keyword evidence="4 9" id="KW-0808">Transferase</keyword>
<comment type="pathway">
    <text evidence="1 9">Bacterial outer membrane biogenesis; LPS core biosynthesis.</text>
</comment>
<dbReference type="HOGENOM" id="CLU_036146_2_1_0"/>
<keyword evidence="9" id="KW-0472">Membrane</keyword>
<proteinExistence type="inferred from homology"/>
<feature type="site" description="Transition state stabilizer" evidence="8">
    <location>
        <position position="140"/>
    </location>
</feature>
<gene>
    <name evidence="11" type="ORF">Y981_05915</name>
</gene>
<dbReference type="Proteomes" id="UP000027059">
    <property type="component" value="Chromosome"/>
</dbReference>
<dbReference type="PANTHER" id="PTHR42755:SF1">
    <property type="entry name" value="3-DEOXY-D-MANNO-OCTULOSONIC ACID TRANSFERASE, MITOCHONDRIAL-RELATED"/>
    <property type="match status" value="1"/>
</dbReference>
<sequence length="457" mass="51588">MRSSSLFYYRIFLLLNRILWPFILPVLFCVWAFSPRSRPHFLERLGLSSFSSRYPETMEVSSGKILFHVASLGEANAATPLIRKLSESFPLVLTATTVTGREALKKNFPLLPVSLAPIDLPDLWIPFLKSRQIQKILLFETEIWPSMLLCAMRLGIPAGIVNARLSTRGFRRMSRFRFLFSRLFGSLKTVVVQSGEDLERFRTLGVPKQDVHLAGNLKWDIPDPLKGGTDSSLLSEWVQRAEKIWGSENRRPFRLLLSSIHPEETKRILAAIEKGAPYPLFLHVLIAPRHLERLPEFRSFLPKSLLVQDRHDFFFMEEKNVLHGHLFLSLLDTYGELRALTVLADLVVVGGTFDPVGGHSPIDAAAAGIPLVSGPNVDHIREVVQDLSDGGGMIQLPGPDLLSALLLEQMKSPEKREKMGQKNREVFAAQRGALQRTMELLKPFLEEMSPPSKRTDL</sequence>
<evidence type="ECO:0000256" key="2">
    <source>
        <dbReference type="ARBA" id="ARBA00012621"/>
    </source>
</evidence>
<comment type="subcellular location">
    <subcellularLocation>
        <location evidence="9">Cell membrane</location>
    </subcellularLocation>
</comment>
<feature type="active site" description="Proton acceptor" evidence="7">
    <location>
        <position position="74"/>
    </location>
</feature>
<feature type="site" description="Transition state stabilizer" evidence="8">
    <location>
        <position position="218"/>
    </location>
</feature>
<dbReference type="KEGG" id="lfp:Y981_05915"/>
<name>A0A059XSW2_9BACT</name>
<dbReference type="GO" id="GO:0009244">
    <property type="term" value="P:lipopolysaccharide core region biosynthetic process"/>
    <property type="evidence" value="ECO:0007669"/>
    <property type="project" value="UniProtKB-UniRule"/>
</dbReference>
<keyword evidence="12" id="KW-1185">Reference proteome</keyword>
<evidence type="ECO:0000256" key="3">
    <source>
        <dbReference type="ARBA" id="ARBA00019077"/>
    </source>
</evidence>
<evidence type="ECO:0000256" key="4">
    <source>
        <dbReference type="ARBA" id="ARBA00022679"/>
    </source>
</evidence>
<dbReference type="Pfam" id="PF04413">
    <property type="entry name" value="Glycos_transf_N"/>
    <property type="match status" value="1"/>
</dbReference>
<dbReference type="EMBL" id="CP007243">
    <property type="protein sequence ID" value="AIA31689.1"/>
    <property type="molecule type" value="Genomic_DNA"/>
</dbReference>
<keyword evidence="9" id="KW-0812">Transmembrane</keyword>
<feature type="domain" description="3-deoxy-D-manno-octulosonic-acid transferase N-terminal" evidence="10">
    <location>
        <begin position="43"/>
        <end position="221"/>
    </location>
</feature>
<dbReference type="UniPathway" id="UPA00958"/>
<dbReference type="Gene3D" id="3.40.50.11720">
    <property type="entry name" value="3-Deoxy-D-manno-octulosonic-acid transferase, N-terminal domain"/>
    <property type="match status" value="1"/>
</dbReference>
<keyword evidence="9" id="KW-0448">Lipopolysaccharide biosynthesis</keyword>
<comment type="catalytic activity">
    <reaction evidence="6 9">
        <text>lipid IVA (E. coli) + CMP-3-deoxy-beta-D-manno-octulosonate = alpha-Kdo-(2-&gt;6)-lipid IVA (E. coli) + CMP + H(+)</text>
        <dbReference type="Rhea" id="RHEA:28066"/>
        <dbReference type="ChEBI" id="CHEBI:15378"/>
        <dbReference type="ChEBI" id="CHEBI:58603"/>
        <dbReference type="ChEBI" id="CHEBI:60364"/>
        <dbReference type="ChEBI" id="CHEBI:60377"/>
        <dbReference type="ChEBI" id="CHEBI:85987"/>
        <dbReference type="EC" id="2.4.99.12"/>
    </reaction>
</comment>
<evidence type="ECO:0000313" key="11">
    <source>
        <dbReference type="EMBL" id="AIA31689.1"/>
    </source>
</evidence>
<feature type="transmembrane region" description="Helical" evidence="9">
    <location>
        <begin position="12"/>
        <end position="33"/>
    </location>
</feature>
<evidence type="ECO:0000256" key="1">
    <source>
        <dbReference type="ARBA" id="ARBA00004713"/>
    </source>
</evidence>
<accession>A0A059XSW2</accession>
<reference evidence="11 12" key="2">
    <citation type="journal article" date="2015" name="Biomed. Res. Int.">
        <title>Effects of Arsenite Resistance on the Growth and Functional Gene Expression of Leptospirillum ferriphilum and Acidithiobacillus thiooxidans in Pure Culture and Coculture.</title>
        <authorList>
            <person name="Jiang H."/>
            <person name="Liang Y."/>
            <person name="Yin H."/>
            <person name="Xiao Y."/>
            <person name="Guo X."/>
            <person name="Xu Y."/>
            <person name="Hu Q."/>
            <person name="Liu H."/>
            <person name="Liu X."/>
        </authorList>
    </citation>
    <scope>NUCLEOTIDE SEQUENCE [LARGE SCALE GENOMIC DNA]</scope>
    <source>
        <strain evidence="11 12">YSK</strain>
    </source>
</reference>
<keyword evidence="9" id="KW-1133">Transmembrane helix</keyword>
<evidence type="ECO:0000256" key="9">
    <source>
        <dbReference type="RuleBase" id="RU365103"/>
    </source>
</evidence>
<reference evidence="12" key="1">
    <citation type="submission" date="2014-02" db="EMBL/GenBank/DDBJ databases">
        <title>Complete genome sequence and comparative genomic analysis of the nitrogen-fixing bacterium Leptospirillum ferriphilum YSK.</title>
        <authorList>
            <person name="Guo X."/>
            <person name="Yin H."/>
            <person name="Liang Y."/>
            <person name="Hu Q."/>
            <person name="Ma L."/>
            <person name="Xiao Y."/>
            <person name="Zhang X."/>
            <person name="Qiu G."/>
            <person name="Liu X."/>
        </authorList>
    </citation>
    <scope>NUCLEOTIDE SEQUENCE [LARGE SCALE GENOMIC DNA]</scope>
    <source>
        <strain evidence="12">YSK</strain>
    </source>
</reference>
<protein>
    <recommendedName>
        <fullName evidence="3 9">3-deoxy-D-manno-octulosonic acid transferase</fullName>
        <shortName evidence="9">Kdo transferase</shortName>
        <ecNumber evidence="2 9">2.4.99.12</ecNumber>
    </recommendedName>
    <alternativeName>
        <fullName evidence="5 9">Lipid IV(A) 3-deoxy-D-manno-octulosonic acid transferase</fullName>
    </alternativeName>
</protein>
<comment type="function">
    <text evidence="9">Involved in lipopolysaccharide (LPS) biosynthesis. Catalyzes the transfer of 3-deoxy-D-manno-octulosonate (Kdo) residue(s) from CMP-Kdo to lipid IV(A), the tetraacyldisaccharide-1,4'-bisphosphate precursor of lipid A.</text>
</comment>
<dbReference type="AlphaFoldDB" id="A0A059XSW2"/>
<evidence type="ECO:0000259" key="10">
    <source>
        <dbReference type="Pfam" id="PF04413"/>
    </source>
</evidence>
<dbReference type="InterPro" id="IPR038107">
    <property type="entry name" value="Glycos_transf_N_sf"/>
</dbReference>
<dbReference type="EC" id="2.4.99.12" evidence="2 9"/>